<keyword evidence="8 13" id="KW-0808">Transferase</keyword>
<dbReference type="NCBIfam" id="NF009566">
    <property type="entry name" value="PRK13020.1"/>
    <property type="match status" value="1"/>
</dbReference>
<evidence type="ECO:0000256" key="2">
    <source>
        <dbReference type="ARBA" id="ARBA00002803"/>
    </source>
</evidence>
<feature type="domain" description="Lumazine-binding" evidence="12">
    <location>
        <begin position="1"/>
        <end position="96"/>
    </location>
</feature>
<comment type="pathway">
    <text evidence="3">Cofactor biosynthesis; riboflavin biosynthesis; riboflavin from 2-hydroxy-3-oxobutyl phosphate and 5-amino-6-(D-ribitylamino)uracil: step 2/2.</text>
</comment>
<evidence type="ECO:0000256" key="7">
    <source>
        <dbReference type="ARBA" id="ARBA00022619"/>
    </source>
</evidence>
<dbReference type="PIRSF" id="PIRSF000498">
    <property type="entry name" value="Riboflavin_syn_A"/>
    <property type="match status" value="1"/>
</dbReference>
<dbReference type="PROSITE" id="PS51177">
    <property type="entry name" value="LUMAZINE_BIND"/>
    <property type="match status" value="2"/>
</dbReference>
<evidence type="ECO:0000313" key="14">
    <source>
        <dbReference type="Proteomes" id="UP000621436"/>
    </source>
</evidence>
<dbReference type="RefSeq" id="WP_270453717.1">
    <property type="nucleotide sequence ID" value="NZ_JADPIE010000003.1"/>
</dbReference>
<dbReference type="Proteomes" id="UP000621436">
    <property type="component" value="Unassembled WGS sequence"/>
</dbReference>
<dbReference type="EMBL" id="JADPIE010000003">
    <property type="protein sequence ID" value="MBF8436804.1"/>
    <property type="molecule type" value="Genomic_DNA"/>
</dbReference>
<dbReference type="InterPro" id="IPR017938">
    <property type="entry name" value="Riboflavin_synthase-like_b-brl"/>
</dbReference>
<evidence type="ECO:0000313" key="13">
    <source>
        <dbReference type="EMBL" id="MBF8436804.1"/>
    </source>
</evidence>
<dbReference type="InterPro" id="IPR026017">
    <property type="entry name" value="Lumazine-bd_dom"/>
</dbReference>
<comment type="caution">
    <text evidence="13">The sequence shown here is derived from an EMBL/GenBank/DDBJ whole genome shotgun (WGS) entry which is preliminary data.</text>
</comment>
<comment type="subunit">
    <text evidence="4">Homotrimer.</text>
</comment>
<feature type="domain" description="Lumazine-binding" evidence="12">
    <location>
        <begin position="97"/>
        <end position="193"/>
    </location>
</feature>
<evidence type="ECO:0000256" key="9">
    <source>
        <dbReference type="ARBA" id="ARBA00022737"/>
    </source>
</evidence>
<dbReference type="Pfam" id="PF00677">
    <property type="entry name" value="Lum_binding"/>
    <property type="match status" value="2"/>
</dbReference>
<accession>A0A931ARJ4</accession>
<dbReference type="PANTHER" id="PTHR21098:SF12">
    <property type="entry name" value="RIBOFLAVIN SYNTHASE"/>
    <property type="match status" value="1"/>
</dbReference>
<reference evidence="13" key="1">
    <citation type="submission" date="2020-11" db="EMBL/GenBank/DDBJ databases">
        <title>Halonatronomonas betainensis gen. nov., sp. nov. a novel haloalkaliphilic representative of the family Halanaerobiacae capable of betaine degradation.</title>
        <authorList>
            <person name="Boltyanskaya Y."/>
            <person name="Kevbrin V."/>
            <person name="Detkova E."/>
            <person name="Grouzdev D.S."/>
            <person name="Koziaeva V."/>
            <person name="Zhilina T."/>
        </authorList>
    </citation>
    <scope>NUCLEOTIDE SEQUENCE</scope>
    <source>
        <strain evidence="13">Z-7014</strain>
    </source>
</reference>
<comment type="catalytic activity">
    <reaction evidence="1">
        <text>2 6,7-dimethyl-8-(1-D-ribityl)lumazine + H(+) = 5-amino-6-(D-ribitylamino)uracil + riboflavin</text>
        <dbReference type="Rhea" id="RHEA:20772"/>
        <dbReference type="ChEBI" id="CHEBI:15378"/>
        <dbReference type="ChEBI" id="CHEBI:15934"/>
        <dbReference type="ChEBI" id="CHEBI:57986"/>
        <dbReference type="ChEBI" id="CHEBI:58201"/>
        <dbReference type="EC" id="2.5.1.9"/>
    </reaction>
</comment>
<keyword evidence="7" id="KW-0686">Riboflavin biosynthesis</keyword>
<feature type="repeat" description="Lumazine-binding" evidence="11">
    <location>
        <begin position="1"/>
        <end position="96"/>
    </location>
</feature>
<organism evidence="13 14">
    <name type="scientific">Halonatronomonas betaini</name>
    <dbReference type="NCBI Taxonomy" id="2778430"/>
    <lineage>
        <taxon>Bacteria</taxon>
        <taxon>Bacillati</taxon>
        <taxon>Bacillota</taxon>
        <taxon>Clostridia</taxon>
        <taxon>Halanaerobiales</taxon>
        <taxon>Halarsenatibacteraceae</taxon>
        <taxon>Halonatronomonas</taxon>
    </lineage>
</organism>
<evidence type="ECO:0000259" key="12">
    <source>
        <dbReference type="PROSITE" id="PS51177"/>
    </source>
</evidence>
<dbReference type="GO" id="GO:0004746">
    <property type="term" value="F:riboflavin synthase activity"/>
    <property type="evidence" value="ECO:0007669"/>
    <property type="project" value="UniProtKB-UniRule"/>
</dbReference>
<evidence type="ECO:0000256" key="4">
    <source>
        <dbReference type="ARBA" id="ARBA00011233"/>
    </source>
</evidence>
<gene>
    <name evidence="13" type="ORF">I0Q91_06935</name>
</gene>
<dbReference type="PANTHER" id="PTHR21098">
    <property type="entry name" value="RIBOFLAVIN SYNTHASE ALPHA CHAIN"/>
    <property type="match status" value="1"/>
</dbReference>
<dbReference type="InterPro" id="IPR001783">
    <property type="entry name" value="Lumazine-bd"/>
</dbReference>
<dbReference type="NCBIfam" id="TIGR00187">
    <property type="entry name" value="ribE"/>
    <property type="match status" value="1"/>
</dbReference>
<name>A0A931ARJ4_9FIRM</name>
<evidence type="ECO:0000256" key="6">
    <source>
        <dbReference type="ARBA" id="ARBA00013950"/>
    </source>
</evidence>
<evidence type="ECO:0000256" key="10">
    <source>
        <dbReference type="NCBIfam" id="TIGR00187"/>
    </source>
</evidence>
<dbReference type="SUPFAM" id="SSF63380">
    <property type="entry name" value="Riboflavin synthase domain-like"/>
    <property type="match status" value="2"/>
</dbReference>
<dbReference type="FunFam" id="2.40.30.20:FF:000004">
    <property type="entry name" value="Riboflavin synthase, alpha subunit"/>
    <property type="match status" value="1"/>
</dbReference>
<dbReference type="NCBIfam" id="NF006767">
    <property type="entry name" value="PRK09289.1"/>
    <property type="match status" value="1"/>
</dbReference>
<dbReference type="FunFam" id="2.40.30.20:FF:000003">
    <property type="entry name" value="Riboflavin synthase, alpha subunit"/>
    <property type="match status" value="1"/>
</dbReference>
<sequence length="222" mass="23863">MFTGIVREIGTLQAINKGGSSYQLDIKAERVVESAGKGDSIAVNGVCLTVVAFTATGFKADVMPETLRKSNLGDLSLGSQVNLEPSLGVNDLLDGHIVTGHIDGTGNLLKIKPEKNARVLSIDYPEELGKYIVEKGSIAVNGVSLTVVEVNDKVFKVSLIPESWSETTFYLSKIGDTINLETDILGKYIVNTTENYLKNSGGSNDKSGSLTKEKLQKYGYDL</sequence>
<dbReference type="GO" id="GO:0009231">
    <property type="term" value="P:riboflavin biosynthetic process"/>
    <property type="evidence" value="ECO:0007669"/>
    <property type="project" value="UniProtKB-KW"/>
</dbReference>
<comment type="function">
    <text evidence="2">Catalyzes the dismutation of two molecules of 6,7-dimethyl-8-ribityllumazine, resulting in the formation of riboflavin and 5-amino-6-(D-ribitylamino)uracil.</text>
</comment>
<dbReference type="CDD" id="cd00402">
    <property type="entry name" value="Riboflavin_synthase_like"/>
    <property type="match status" value="1"/>
</dbReference>
<dbReference type="EC" id="2.5.1.9" evidence="5 10"/>
<evidence type="ECO:0000256" key="8">
    <source>
        <dbReference type="ARBA" id="ARBA00022679"/>
    </source>
</evidence>
<keyword evidence="14" id="KW-1185">Reference proteome</keyword>
<keyword evidence="9" id="KW-0677">Repeat</keyword>
<dbReference type="AlphaFoldDB" id="A0A931ARJ4"/>
<evidence type="ECO:0000256" key="11">
    <source>
        <dbReference type="PROSITE-ProRule" id="PRU00524"/>
    </source>
</evidence>
<evidence type="ECO:0000256" key="1">
    <source>
        <dbReference type="ARBA" id="ARBA00000968"/>
    </source>
</evidence>
<evidence type="ECO:0000256" key="5">
    <source>
        <dbReference type="ARBA" id="ARBA00012827"/>
    </source>
</evidence>
<feature type="repeat" description="Lumazine-binding" evidence="11">
    <location>
        <begin position="97"/>
        <end position="193"/>
    </location>
</feature>
<protein>
    <recommendedName>
        <fullName evidence="6 10">Riboflavin synthase</fullName>
        <ecNumber evidence="5 10">2.5.1.9</ecNumber>
    </recommendedName>
</protein>
<proteinExistence type="predicted"/>
<evidence type="ECO:0000256" key="3">
    <source>
        <dbReference type="ARBA" id="ARBA00004887"/>
    </source>
</evidence>
<dbReference type="Gene3D" id="2.40.30.20">
    <property type="match status" value="2"/>
</dbReference>
<dbReference type="InterPro" id="IPR023366">
    <property type="entry name" value="ATP_synth_asu-like_sf"/>
</dbReference>